<name>B0WIH0_CULQU</name>
<dbReference type="InParanoid" id="B0WIH0"/>
<dbReference type="VEuPathDB" id="VectorBase:CPIJ006656"/>
<sequence>MVLPSQQTPSRATGPRFFATIFKSSLPELPEGPALITTPGSLINLFKSDCLSDRFLRG</sequence>
<dbReference type="EMBL" id="DS231948">
    <property type="protein sequence ID" value="EDS28476.1"/>
    <property type="molecule type" value="Genomic_DNA"/>
</dbReference>
<protein>
    <submittedName>
        <fullName evidence="1">Uncharacterized protein</fullName>
    </submittedName>
</protein>
<proteinExistence type="predicted"/>
<feature type="non-terminal residue" evidence="1">
    <location>
        <position position="58"/>
    </location>
</feature>
<organism>
    <name type="scientific">Culex quinquefasciatus</name>
    <name type="common">Southern house mosquito</name>
    <name type="synonym">Culex pungens</name>
    <dbReference type="NCBI Taxonomy" id="7176"/>
    <lineage>
        <taxon>Eukaryota</taxon>
        <taxon>Metazoa</taxon>
        <taxon>Ecdysozoa</taxon>
        <taxon>Arthropoda</taxon>
        <taxon>Hexapoda</taxon>
        <taxon>Insecta</taxon>
        <taxon>Pterygota</taxon>
        <taxon>Neoptera</taxon>
        <taxon>Endopterygota</taxon>
        <taxon>Diptera</taxon>
        <taxon>Nematocera</taxon>
        <taxon>Culicoidea</taxon>
        <taxon>Culicidae</taxon>
        <taxon>Culicinae</taxon>
        <taxon>Culicini</taxon>
        <taxon>Culex</taxon>
        <taxon>Culex</taxon>
    </lineage>
</organism>
<accession>B0WIH0</accession>
<reference evidence="1" key="1">
    <citation type="submission" date="2007-03" db="EMBL/GenBank/DDBJ databases">
        <title>Annotation of Culex pipiens quinquefasciatus.</title>
        <authorList>
            <consortium name="The Broad Institute Genome Sequencing Platform"/>
            <person name="Atkinson P.W."/>
            <person name="Hemingway J."/>
            <person name="Christensen B.M."/>
            <person name="Higgs S."/>
            <person name="Kodira C."/>
            <person name="Hannick L."/>
            <person name="Megy K."/>
            <person name="O'Leary S."/>
            <person name="Pearson M."/>
            <person name="Haas B.J."/>
            <person name="Mauceli E."/>
            <person name="Wortman J.R."/>
            <person name="Lee N.H."/>
            <person name="Guigo R."/>
            <person name="Stanke M."/>
            <person name="Alvarado L."/>
            <person name="Amedeo P."/>
            <person name="Antoine C.H."/>
            <person name="Arensburger P."/>
            <person name="Bidwell S.L."/>
            <person name="Crawford M."/>
            <person name="Camaro F."/>
            <person name="Devon K."/>
            <person name="Engels R."/>
            <person name="Hammond M."/>
            <person name="Howarth C."/>
            <person name="Koehrsen M."/>
            <person name="Lawson D."/>
            <person name="Montgomery P."/>
            <person name="Nene V."/>
            <person name="Nusbaum C."/>
            <person name="Puiu D."/>
            <person name="Romero-Severson J."/>
            <person name="Severson D.W."/>
            <person name="Shumway M."/>
            <person name="Sisk P."/>
            <person name="Stolte C."/>
            <person name="Zeng Q."/>
            <person name="Eisenstadt E."/>
            <person name="Fraser-Liggett C."/>
            <person name="Strausberg R."/>
            <person name="Galagan J."/>
            <person name="Birren B."/>
            <person name="Collins F.H."/>
        </authorList>
    </citation>
    <scope>NUCLEOTIDE SEQUENCE [LARGE SCALE GENOMIC DNA]</scope>
    <source>
        <strain evidence="1">JHB</strain>
    </source>
</reference>
<evidence type="ECO:0000313" key="1">
    <source>
        <dbReference type="EMBL" id="EDS28476.1"/>
    </source>
</evidence>
<dbReference type="HOGENOM" id="CLU_3002394_0_0_1"/>
<dbReference type="KEGG" id="cqu:CpipJ_CPIJ006656"/>
<gene>
    <name evidence="1" type="ORF">CpipJ_CPIJ006656</name>
</gene>
<dbReference type="AlphaFoldDB" id="B0WIH0"/>